<feature type="transmembrane region" description="Helical" evidence="1">
    <location>
        <begin position="95"/>
        <end position="117"/>
    </location>
</feature>
<keyword evidence="1" id="KW-1133">Transmembrane helix</keyword>
<accession>A0AAW1M3V5</accession>
<dbReference type="EMBL" id="JASPKY010000069">
    <property type="protein sequence ID" value="KAK9739897.1"/>
    <property type="molecule type" value="Genomic_DNA"/>
</dbReference>
<reference evidence="2 3" key="1">
    <citation type="journal article" date="2024" name="BMC Genomics">
        <title>De novo assembly and annotation of Popillia japonica's genome with initial clues to its potential as an invasive pest.</title>
        <authorList>
            <person name="Cucini C."/>
            <person name="Boschi S."/>
            <person name="Funari R."/>
            <person name="Cardaioli E."/>
            <person name="Iannotti N."/>
            <person name="Marturano G."/>
            <person name="Paoli F."/>
            <person name="Bruttini M."/>
            <person name="Carapelli A."/>
            <person name="Frati F."/>
            <person name="Nardi F."/>
        </authorList>
    </citation>
    <scope>NUCLEOTIDE SEQUENCE [LARGE SCALE GENOMIC DNA]</scope>
    <source>
        <strain evidence="2">DMR45628</strain>
    </source>
</reference>
<comment type="caution">
    <text evidence="2">The sequence shown here is derived from an EMBL/GenBank/DDBJ whole genome shotgun (WGS) entry which is preliminary data.</text>
</comment>
<dbReference type="AlphaFoldDB" id="A0AAW1M3V5"/>
<keyword evidence="1" id="KW-0472">Membrane</keyword>
<sequence>MRKSLAAQTKRTSDCGNPHALFMRPRLGVMWESISYAAFDRRLLAISRDGGFFPGADVSITTAIVAGHFDGRNIYWGDLAENSVNSMKMGNYRRITASFVQNLIYIFVQSVLVRAVLVEICSKQ</sequence>
<organism evidence="2 3">
    <name type="scientific">Popillia japonica</name>
    <name type="common">Japanese beetle</name>
    <dbReference type="NCBI Taxonomy" id="7064"/>
    <lineage>
        <taxon>Eukaryota</taxon>
        <taxon>Metazoa</taxon>
        <taxon>Ecdysozoa</taxon>
        <taxon>Arthropoda</taxon>
        <taxon>Hexapoda</taxon>
        <taxon>Insecta</taxon>
        <taxon>Pterygota</taxon>
        <taxon>Neoptera</taxon>
        <taxon>Endopterygota</taxon>
        <taxon>Coleoptera</taxon>
        <taxon>Polyphaga</taxon>
        <taxon>Scarabaeiformia</taxon>
        <taxon>Scarabaeidae</taxon>
        <taxon>Rutelinae</taxon>
        <taxon>Popillia</taxon>
    </lineage>
</organism>
<evidence type="ECO:0000313" key="3">
    <source>
        <dbReference type="Proteomes" id="UP001458880"/>
    </source>
</evidence>
<protein>
    <submittedName>
        <fullName evidence="2">Uncharacterized protein</fullName>
    </submittedName>
</protein>
<dbReference type="Proteomes" id="UP001458880">
    <property type="component" value="Unassembled WGS sequence"/>
</dbReference>
<keyword evidence="3" id="KW-1185">Reference proteome</keyword>
<evidence type="ECO:0000313" key="2">
    <source>
        <dbReference type="EMBL" id="KAK9739897.1"/>
    </source>
</evidence>
<evidence type="ECO:0000256" key="1">
    <source>
        <dbReference type="SAM" id="Phobius"/>
    </source>
</evidence>
<keyword evidence="1" id="KW-0812">Transmembrane</keyword>
<gene>
    <name evidence="2" type="ORF">QE152_g8591</name>
</gene>
<proteinExistence type="predicted"/>
<name>A0AAW1M3V5_POPJA</name>